<protein>
    <submittedName>
        <fullName evidence="1">Uncharacterized protein</fullName>
    </submittedName>
</protein>
<reference evidence="1 2" key="1">
    <citation type="submission" date="2024-02" db="EMBL/GenBank/DDBJ databases">
        <title>STSV induces naive adaptation in Sulfolobus.</title>
        <authorList>
            <person name="Xiang X."/>
            <person name="Song M."/>
        </authorList>
    </citation>
    <scope>NUCLEOTIDE SEQUENCE [LARGE SCALE GENOMIC DNA]</scope>
    <source>
        <strain evidence="1 2">RT2</strain>
    </source>
</reference>
<dbReference type="RefSeq" id="WP_338600310.1">
    <property type="nucleotide sequence ID" value="NZ_CP146016.1"/>
</dbReference>
<dbReference type="EMBL" id="CP146016">
    <property type="protein sequence ID" value="WWQ60107.1"/>
    <property type="molecule type" value="Genomic_DNA"/>
</dbReference>
<dbReference type="AlphaFoldDB" id="A0AAX4KZS8"/>
<proteinExistence type="predicted"/>
<gene>
    <name evidence="1" type="ORF">V6M85_11740</name>
</gene>
<dbReference type="Proteomes" id="UP001432202">
    <property type="component" value="Chromosome"/>
</dbReference>
<sequence>MYKREHDIIADVANNLQDLGKELDIVLEALDYLSNAWNIARYQFLNGNEVVEPEEYISEDMCKEGIR</sequence>
<organism evidence="1 2">
    <name type="scientific">Sulfolobus tengchongensis</name>
    <dbReference type="NCBI Taxonomy" id="207809"/>
    <lineage>
        <taxon>Archaea</taxon>
        <taxon>Thermoproteota</taxon>
        <taxon>Thermoprotei</taxon>
        <taxon>Sulfolobales</taxon>
        <taxon>Sulfolobaceae</taxon>
        <taxon>Sulfolobus</taxon>
    </lineage>
</organism>
<evidence type="ECO:0000313" key="1">
    <source>
        <dbReference type="EMBL" id="WWQ60107.1"/>
    </source>
</evidence>
<name>A0AAX4KZS8_9CREN</name>
<dbReference type="GeneID" id="89337451"/>
<accession>A0AAX4KZS8</accession>
<keyword evidence="2" id="KW-1185">Reference proteome</keyword>
<evidence type="ECO:0000313" key="2">
    <source>
        <dbReference type="Proteomes" id="UP001432202"/>
    </source>
</evidence>